<evidence type="ECO:0000313" key="2">
    <source>
        <dbReference type="Proteomes" id="UP000014463"/>
    </source>
</evidence>
<comment type="caution">
    <text evidence="1">The sequence shown here is derived from an EMBL/GenBank/DDBJ whole genome shotgun (WGS) entry which is preliminary data.</text>
</comment>
<name>S2KHV2_LITA3</name>
<sequence length="34" mass="3523">MVSHRGLLLGLSVIADFQASTEGEGGKLEFATTS</sequence>
<reference evidence="1 2" key="1">
    <citation type="journal article" date="2013" name="Genome Announc.">
        <title>Draft genome sequence of the moderately halophilic gammaproteobacterium Halomonas anticariensis FP35.</title>
        <authorList>
            <person name="Tahrioui A."/>
            <person name="Quesada E."/>
            <person name="Llamas I."/>
        </authorList>
    </citation>
    <scope>NUCLEOTIDE SEQUENCE [LARGE SCALE GENOMIC DNA]</scope>
    <source>
        <strain evidence="2">DSM 16096 / CECT 5854 / LMG 22089 / FP35</strain>
    </source>
</reference>
<dbReference type="STRING" id="1121939.L861_16925"/>
<evidence type="ECO:0000313" key="1">
    <source>
        <dbReference type="EMBL" id="EPC01555.1"/>
    </source>
</evidence>
<keyword evidence="2" id="KW-1185">Reference proteome</keyword>
<gene>
    <name evidence="1" type="ORF">L861_16925</name>
</gene>
<dbReference type="EMBL" id="ASTJ01000034">
    <property type="protein sequence ID" value="EPC01555.1"/>
    <property type="molecule type" value="Genomic_DNA"/>
</dbReference>
<proteinExistence type="predicted"/>
<organism evidence="1 2">
    <name type="scientific">Litchfieldella anticariensis (strain DSM 16096 / CECT 5854 / CIP 108499 / LMG 22089 / FP35)</name>
    <name type="common">Halomonas anticariensis</name>
    <dbReference type="NCBI Taxonomy" id="1121939"/>
    <lineage>
        <taxon>Bacteria</taxon>
        <taxon>Pseudomonadati</taxon>
        <taxon>Pseudomonadota</taxon>
        <taxon>Gammaproteobacteria</taxon>
        <taxon>Oceanospirillales</taxon>
        <taxon>Halomonadaceae</taxon>
        <taxon>Litchfieldella</taxon>
    </lineage>
</organism>
<dbReference type="Proteomes" id="UP000014463">
    <property type="component" value="Unassembled WGS sequence"/>
</dbReference>
<protein>
    <submittedName>
        <fullName evidence="1">Uncharacterized protein</fullName>
    </submittedName>
</protein>
<dbReference type="AlphaFoldDB" id="S2KHV2"/>
<accession>S2KHV2</accession>